<comment type="caution">
    <text evidence="9">The sequence shown here is derived from an EMBL/GenBank/DDBJ whole genome shotgun (WGS) entry which is preliminary data.</text>
</comment>
<name>A0ABP7GRY6_9MICO</name>
<dbReference type="PANTHER" id="PTHR30151:SF38">
    <property type="entry name" value="ALIPHATIC SULFONATES TRANSPORT PERMEASE PROTEIN SSUC-RELATED"/>
    <property type="match status" value="1"/>
</dbReference>
<keyword evidence="6 7" id="KW-0472">Membrane</keyword>
<evidence type="ECO:0000256" key="7">
    <source>
        <dbReference type="RuleBase" id="RU363032"/>
    </source>
</evidence>
<dbReference type="PANTHER" id="PTHR30151">
    <property type="entry name" value="ALKANE SULFONATE ABC TRANSPORTER-RELATED, MEMBRANE SUBUNIT"/>
    <property type="match status" value="1"/>
</dbReference>
<feature type="transmembrane region" description="Helical" evidence="7">
    <location>
        <begin position="190"/>
        <end position="207"/>
    </location>
</feature>
<feature type="transmembrane region" description="Helical" evidence="7">
    <location>
        <begin position="81"/>
        <end position="109"/>
    </location>
</feature>
<dbReference type="SUPFAM" id="SSF161098">
    <property type="entry name" value="MetI-like"/>
    <property type="match status" value="1"/>
</dbReference>
<comment type="similarity">
    <text evidence="7">Belongs to the binding-protein-dependent transport system permease family.</text>
</comment>
<dbReference type="Pfam" id="PF00528">
    <property type="entry name" value="BPD_transp_1"/>
    <property type="match status" value="1"/>
</dbReference>
<dbReference type="Proteomes" id="UP001500540">
    <property type="component" value="Unassembled WGS sequence"/>
</dbReference>
<dbReference type="PROSITE" id="PS50928">
    <property type="entry name" value="ABC_TM1"/>
    <property type="match status" value="1"/>
</dbReference>
<feature type="transmembrane region" description="Helical" evidence="7">
    <location>
        <begin position="148"/>
        <end position="169"/>
    </location>
</feature>
<feature type="transmembrane region" description="Helical" evidence="7">
    <location>
        <begin position="39"/>
        <end position="61"/>
    </location>
</feature>
<organism evidence="9 10">
    <name type="scientific">Microbacterium kribbense</name>
    <dbReference type="NCBI Taxonomy" id="433645"/>
    <lineage>
        <taxon>Bacteria</taxon>
        <taxon>Bacillati</taxon>
        <taxon>Actinomycetota</taxon>
        <taxon>Actinomycetes</taxon>
        <taxon>Micrococcales</taxon>
        <taxon>Microbacteriaceae</taxon>
        <taxon>Microbacterium</taxon>
    </lineage>
</organism>
<keyword evidence="3" id="KW-1003">Cell membrane</keyword>
<evidence type="ECO:0000313" key="10">
    <source>
        <dbReference type="Proteomes" id="UP001500540"/>
    </source>
</evidence>
<reference evidence="10" key="1">
    <citation type="journal article" date="2019" name="Int. J. Syst. Evol. Microbiol.">
        <title>The Global Catalogue of Microorganisms (GCM) 10K type strain sequencing project: providing services to taxonomists for standard genome sequencing and annotation.</title>
        <authorList>
            <consortium name="The Broad Institute Genomics Platform"/>
            <consortium name="The Broad Institute Genome Sequencing Center for Infectious Disease"/>
            <person name="Wu L."/>
            <person name="Ma J."/>
        </authorList>
    </citation>
    <scope>NUCLEOTIDE SEQUENCE [LARGE SCALE GENOMIC DNA]</scope>
    <source>
        <strain evidence="10">JCM 16950</strain>
    </source>
</reference>
<evidence type="ECO:0000256" key="4">
    <source>
        <dbReference type="ARBA" id="ARBA00022692"/>
    </source>
</evidence>
<evidence type="ECO:0000313" key="9">
    <source>
        <dbReference type="EMBL" id="GAA3773110.1"/>
    </source>
</evidence>
<comment type="subcellular location">
    <subcellularLocation>
        <location evidence="1 7">Cell membrane</location>
        <topology evidence="1 7">Multi-pass membrane protein</topology>
    </subcellularLocation>
</comment>
<dbReference type="CDD" id="cd06261">
    <property type="entry name" value="TM_PBP2"/>
    <property type="match status" value="1"/>
</dbReference>
<dbReference type="Gene3D" id="1.10.3720.10">
    <property type="entry name" value="MetI-like"/>
    <property type="match status" value="1"/>
</dbReference>
<evidence type="ECO:0000259" key="8">
    <source>
        <dbReference type="PROSITE" id="PS50928"/>
    </source>
</evidence>
<sequence length="285" mass="31517">MSDISMGAGTRNGDAVVVDNTTMAKERRARFVRGTRNRVLSMIVLLVVWQLVSMVMKSSVLPSPIDVVVQLGKNLGEGNTYYQLYITIVRVLLGMALGVTSGIIAGIIMGLSRLGEELLDVWVLSLFTVPAIVYAMLCLLWFGLNDWAAIIAVGVGVLPAIAINMWQGTKAIDRDLIHMARSFRFSRRSIVLRVVLPQLIPYILAAFRYGLGLSWKIVTVVELLGLSSGVGYTLNYWFGNFSMVQVMAWTLLFTITLLIIEYGILKPVEAYLTRWRPVSQAQGGV</sequence>
<feature type="transmembrane region" description="Helical" evidence="7">
    <location>
        <begin position="213"/>
        <end position="234"/>
    </location>
</feature>
<proteinExistence type="inferred from homology"/>
<keyword evidence="2 7" id="KW-0813">Transport</keyword>
<dbReference type="InterPro" id="IPR035906">
    <property type="entry name" value="MetI-like_sf"/>
</dbReference>
<feature type="transmembrane region" description="Helical" evidence="7">
    <location>
        <begin position="121"/>
        <end position="142"/>
    </location>
</feature>
<gene>
    <name evidence="9" type="ORF">GCM10022240_26330</name>
</gene>
<evidence type="ECO:0000256" key="5">
    <source>
        <dbReference type="ARBA" id="ARBA00022989"/>
    </source>
</evidence>
<dbReference type="InterPro" id="IPR000515">
    <property type="entry name" value="MetI-like"/>
</dbReference>
<protein>
    <submittedName>
        <fullName evidence="9">ABC transporter permease</fullName>
    </submittedName>
</protein>
<feature type="transmembrane region" description="Helical" evidence="7">
    <location>
        <begin position="246"/>
        <end position="265"/>
    </location>
</feature>
<feature type="domain" description="ABC transmembrane type-1" evidence="8">
    <location>
        <begin position="84"/>
        <end position="264"/>
    </location>
</feature>
<evidence type="ECO:0000256" key="1">
    <source>
        <dbReference type="ARBA" id="ARBA00004651"/>
    </source>
</evidence>
<keyword evidence="4 7" id="KW-0812">Transmembrane</keyword>
<accession>A0ABP7GRY6</accession>
<keyword evidence="5 7" id="KW-1133">Transmembrane helix</keyword>
<keyword evidence="10" id="KW-1185">Reference proteome</keyword>
<evidence type="ECO:0000256" key="3">
    <source>
        <dbReference type="ARBA" id="ARBA00022475"/>
    </source>
</evidence>
<evidence type="ECO:0000256" key="6">
    <source>
        <dbReference type="ARBA" id="ARBA00023136"/>
    </source>
</evidence>
<evidence type="ECO:0000256" key="2">
    <source>
        <dbReference type="ARBA" id="ARBA00022448"/>
    </source>
</evidence>
<dbReference type="EMBL" id="BAABAF010000009">
    <property type="protein sequence ID" value="GAA3773110.1"/>
    <property type="molecule type" value="Genomic_DNA"/>
</dbReference>